<accession>A0A816CLN2</accession>
<dbReference type="Proteomes" id="UP000663854">
    <property type="component" value="Unassembled WGS sequence"/>
</dbReference>
<protein>
    <submittedName>
        <fullName evidence="2">Uncharacterized protein</fullName>
    </submittedName>
</protein>
<evidence type="ECO:0000313" key="3">
    <source>
        <dbReference type="Proteomes" id="UP000663870"/>
    </source>
</evidence>
<organism evidence="2 3">
    <name type="scientific">Rotaria sordida</name>
    <dbReference type="NCBI Taxonomy" id="392033"/>
    <lineage>
        <taxon>Eukaryota</taxon>
        <taxon>Metazoa</taxon>
        <taxon>Spiralia</taxon>
        <taxon>Gnathifera</taxon>
        <taxon>Rotifera</taxon>
        <taxon>Eurotatoria</taxon>
        <taxon>Bdelloidea</taxon>
        <taxon>Philodinida</taxon>
        <taxon>Philodinidae</taxon>
        <taxon>Rotaria</taxon>
    </lineage>
</organism>
<dbReference type="EMBL" id="CAJNOH010005311">
    <property type="protein sequence ID" value="CAF1394855.1"/>
    <property type="molecule type" value="Genomic_DNA"/>
</dbReference>
<dbReference type="Proteomes" id="UP000663870">
    <property type="component" value="Unassembled WGS sequence"/>
</dbReference>
<comment type="caution">
    <text evidence="2">The sequence shown here is derived from an EMBL/GenBank/DDBJ whole genome shotgun (WGS) entry which is preliminary data.</text>
</comment>
<evidence type="ECO:0000313" key="1">
    <source>
        <dbReference type="EMBL" id="CAF1394855.1"/>
    </source>
</evidence>
<dbReference type="AlphaFoldDB" id="A0A816CLN2"/>
<proteinExistence type="predicted"/>
<name>A0A816CLN2_9BILA</name>
<keyword evidence="3" id="KW-1185">Reference proteome</keyword>
<dbReference type="EMBL" id="CAJNOL010006799">
    <property type="protein sequence ID" value="CAF1621912.1"/>
    <property type="molecule type" value="Genomic_DNA"/>
</dbReference>
<evidence type="ECO:0000313" key="2">
    <source>
        <dbReference type="EMBL" id="CAF1621912.1"/>
    </source>
</evidence>
<gene>
    <name evidence="2" type="ORF">JXQ802_LOCUS50703</name>
    <name evidence="1" type="ORF">PYM288_LOCUS34521</name>
</gene>
<feature type="non-terminal residue" evidence="2">
    <location>
        <position position="1"/>
    </location>
</feature>
<sequence length="250" mass="29581">MIVRQIFITLHQNIRYSAQLCVSIHCKEILELILNSELERITSNIHYTSKNITKPYLLMISSCSEDLELYLKQYLLEFVDVANNLQHNIKEEHVAIIIKWIIEMSIALFCPTKFSSEFYEWIFTFLHNQRFPRVQKAIFNALNSIFIDYLTEEHHVLMQNNTIIHLEKVIYSWNTYSKDVLAVCLLAYADRKTLVQLYNAFGGVTDDLIDMLKWIEFVEDGDGWIYLEHIKQISDRDMIEKIFQSLDLMA</sequence>
<reference evidence="2" key="1">
    <citation type="submission" date="2021-02" db="EMBL/GenBank/DDBJ databases">
        <authorList>
            <person name="Nowell W R."/>
        </authorList>
    </citation>
    <scope>NUCLEOTIDE SEQUENCE</scope>
</reference>